<dbReference type="GO" id="GO:0005789">
    <property type="term" value="C:endoplasmic reticulum membrane"/>
    <property type="evidence" value="ECO:0007669"/>
    <property type="project" value="TreeGrafter"/>
</dbReference>
<evidence type="ECO:0000259" key="3">
    <source>
        <dbReference type="Pfam" id="PF19913"/>
    </source>
</evidence>
<dbReference type="EMBL" id="CH916373">
    <property type="protein sequence ID" value="EDV94538.1"/>
    <property type="molecule type" value="Genomic_DNA"/>
</dbReference>
<dbReference type="OMA" id="PPAWETK"/>
<feature type="transmembrane region" description="Helical" evidence="2">
    <location>
        <begin position="354"/>
        <end position="371"/>
    </location>
</feature>
<dbReference type="PhylomeDB" id="B4JRZ8"/>
<evidence type="ECO:0000256" key="2">
    <source>
        <dbReference type="SAM" id="Phobius"/>
    </source>
</evidence>
<dbReference type="GO" id="GO:0055074">
    <property type="term" value="P:calcium ion homeostasis"/>
    <property type="evidence" value="ECO:0007669"/>
    <property type="project" value="TreeGrafter"/>
</dbReference>
<feature type="transmembrane region" description="Helical" evidence="2">
    <location>
        <begin position="579"/>
        <end position="600"/>
    </location>
</feature>
<accession>B4JRZ8</accession>
<feature type="transmembrane region" description="Helical" evidence="2">
    <location>
        <begin position="295"/>
        <end position="313"/>
    </location>
</feature>
<dbReference type="Proteomes" id="UP000001070">
    <property type="component" value="Unassembled WGS sequence"/>
</dbReference>
<keyword evidence="7" id="KW-1185">Reference proteome</keyword>
<dbReference type="InterPro" id="IPR045460">
    <property type="entry name" value="Wolframin_EF-hand"/>
</dbReference>
<feature type="domain" description="Wolframin cysteine-rich" evidence="5">
    <location>
        <begin position="633"/>
        <end position="742"/>
    </location>
</feature>
<dbReference type="OrthoDB" id="5865303at2759"/>
<feature type="transmembrane region" description="Helical" evidence="2">
    <location>
        <begin position="553"/>
        <end position="573"/>
    </location>
</feature>
<dbReference type="AlphaFoldDB" id="B4JRZ8"/>
<keyword evidence="2" id="KW-1133">Transmembrane helix</keyword>
<feature type="region of interest" description="Disordered" evidence="1">
    <location>
        <begin position="149"/>
        <end position="178"/>
    </location>
</feature>
<feature type="transmembrane region" description="Helical" evidence="2">
    <location>
        <begin position="443"/>
        <end position="470"/>
    </location>
</feature>
<organism evidence="7">
    <name type="scientific">Drosophila grimshawi</name>
    <name type="common">Hawaiian fruit fly</name>
    <name type="synonym">Idiomyia grimshawi</name>
    <dbReference type="NCBI Taxonomy" id="7222"/>
    <lineage>
        <taxon>Eukaryota</taxon>
        <taxon>Metazoa</taxon>
        <taxon>Ecdysozoa</taxon>
        <taxon>Arthropoda</taxon>
        <taxon>Hexapoda</taxon>
        <taxon>Insecta</taxon>
        <taxon>Pterygota</taxon>
        <taxon>Neoptera</taxon>
        <taxon>Endopterygota</taxon>
        <taxon>Diptera</taxon>
        <taxon>Brachycera</taxon>
        <taxon>Muscomorpha</taxon>
        <taxon>Ephydroidea</taxon>
        <taxon>Drosophilidae</taxon>
        <taxon>Drosophila</taxon>
        <taxon>Hawaiian Drosophila</taxon>
    </lineage>
</organism>
<feature type="transmembrane region" description="Helical" evidence="2">
    <location>
        <begin position="261"/>
        <end position="283"/>
    </location>
</feature>
<reference evidence="6 7" key="1">
    <citation type="journal article" date="2007" name="Nature">
        <title>Evolution of genes and genomes on the Drosophila phylogeny.</title>
        <authorList>
            <consortium name="Drosophila 12 Genomes Consortium"/>
            <person name="Clark A.G."/>
            <person name="Eisen M.B."/>
            <person name="Smith D.R."/>
            <person name="Bergman C.M."/>
            <person name="Oliver B."/>
            <person name="Markow T.A."/>
            <person name="Kaufman T.C."/>
            <person name="Kellis M."/>
            <person name="Gelbart W."/>
            <person name="Iyer V.N."/>
            <person name="Pollard D.A."/>
            <person name="Sackton T.B."/>
            <person name="Larracuente A.M."/>
            <person name="Singh N.D."/>
            <person name="Abad J.P."/>
            <person name="Abt D.N."/>
            <person name="Adryan B."/>
            <person name="Aguade M."/>
            <person name="Akashi H."/>
            <person name="Anderson W.W."/>
            <person name="Aquadro C.F."/>
            <person name="Ardell D.H."/>
            <person name="Arguello R."/>
            <person name="Artieri C.G."/>
            <person name="Barbash D.A."/>
            <person name="Barker D."/>
            <person name="Barsanti P."/>
            <person name="Batterham P."/>
            <person name="Batzoglou S."/>
            <person name="Begun D."/>
            <person name="Bhutkar A."/>
            <person name="Blanco E."/>
            <person name="Bosak S.A."/>
            <person name="Bradley R.K."/>
            <person name="Brand A.D."/>
            <person name="Brent M.R."/>
            <person name="Brooks A.N."/>
            <person name="Brown R.H."/>
            <person name="Butlin R.K."/>
            <person name="Caggese C."/>
            <person name="Calvi B.R."/>
            <person name="Bernardo de Carvalho A."/>
            <person name="Caspi A."/>
            <person name="Castrezana S."/>
            <person name="Celniker S.E."/>
            <person name="Chang J.L."/>
            <person name="Chapple C."/>
            <person name="Chatterji S."/>
            <person name="Chinwalla A."/>
            <person name="Civetta A."/>
            <person name="Clifton S.W."/>
            <person name="Comeron J.M."/>
            <person name="Costello J.C."/>
            <person name="Coyne J.A."/>
            <person name="Daub J."/>
            <person name="David R.G."/>
            <person name="Delcher A.L."/>
            <person name="Delehaunty K."/>
            <person name="Do C.B."/>
            <person name="Ebling H."/>
            <person name="Edwards K."/>
            <person name="Eickbush T."/>
            <person name="Evans J.D."/>
            <person name="Filipski A."/>
            <person name="Findeiss S."/>
            <person name="Freyhult E."/>
            <person name="Fulton L."/>
            <person name="Fulton R."/>
            <person name="Garcia A.C."/>
            <person name="Gardiner A."/>
            <person name="Garfield D.A."/>
            <person name="Garvin B.E."/>
            <person name="Gibson G."/>
            <person name="Gilbert D."/>
            <person name="Gnerre S."/>
            <person name="Godfrey J."/>
            <person name="Good R."/>
            <person name="Gotea V."/>
            <person name="Gravely B."/>
            <person name="Greenberg A.J."/>
            <person name="Griffiths-Jones S."/>
            <person name="Gross S."/>
            <person name="Guigo R."/>
            <person name="Gustafson E.A."/>
            <person name="Haerty W."/>
            <person name="Hahn M.W."/>
            <person name="Halligan D.L."/>
            <person name="Halpern A.L."/>
            <person name="Halter G.M."/>
            <person name="Han M.V."/>
            <person name="Heger A."/>
            <person name="Hillier L."/>
            <person name="Hinrichs A.S."/>
            <person name="Holmes I."/>
            <person name="Hoskins R.A."/>
            <person name="Hubisz M.J."/>
            <person name="Hultmark D."/>
            <person name="Huntley M.A."/>
            <person name="Jaffe D.B."/>
            <person name="Jagadeeshan S."/>
            <person name="Jeck W.R."/>
            <person name="Johnson J."/>
            <person name="Jones C.D."/>
            <person name="Jordan W.C."/>
            <person name="Karpen G.H."/>
            <person name="Kataoka E."/>
            <person name="Keightley P.D."/>
            <person name="Kheradpour P."/>
            <person name="Kirkness E.F."/>
            <person name="Koerich L.B."/>
            <person name="Kristiansen K."/>
            <person name="Kudrna D."/>
            <person name="Kulathinal R.J."/>
            <person name="Kumar S."/>
            <person name="Kwok R."/>
            <person name="Lander E."/>
            <person name="Langley C.H."/>
            <person name="Lapoint R."/>
            <person name="Lazzaro B.P."/>
            <person name="Lee S.J."/>
            <person name="Levesque L."/>
            <person name="Li R."/>
            <person name="Lin C.F."/>
            <person name="Lin M.F."/>
            <person name="Lindblad-Toh K."/>
            <person name="Llopart A."/>
            <person name="Long M."/>
            <person name="Low L."/>
            <person name="Lozovsky E."/>
            <person name="Lu J."/>
            <person name="Luo M."/>
            <person name="Machado C.A."/>
            <person name="Makalowski W."/>
            <person name="Marzo M."/>
            <person name="Matsuda M."/>
            <person name="Matzkin L."/>
            <person name="McAllister B."/>
            <person name="McBride C.S."/>
            <person name="McKernan B."/>
            <person name="McKernan K."/>
            <person name="Mendez-Lago M."/>
            <person name="Minx P."/>
            <person name="Mollenhauer M.U."/>
            <person name="Montooth K."/>
            <person name="Mount S.M."/>
            <person name="Mu X."/>
            <person name="Myers E."/>
            <person name="Negre B."/>
            <person name="Newfeld S."/>
            <person name="Nielsen R."/>
            <person name="Noor M.A."/>
            <person name="O'Grady P."/>
            <person name="Pachter L."/>
            <person name="Papaceit M."/>
            <person name="Parisi M.J."/>
            <person name="Parisi M."/>
            <person name="Parts L."/>
            <person name="Pedersen J.S."/>
            <person name="Pesole G."/>
            <person name="Phillippy A.M."/>
            <person name="Ponting C.P."/>
            <person name="Pop M."/>
            <person name="Porcelli D."/>
            <person name="Powell J.R."/>
            <person name="Prohaska S."/>
            <person name="Pruitt K."/>
            <person name="Puig M."/>
            <person name="Quesneville H."/>
            <person name="Ram K.R."/>
            <person name="Rand D."/>
            <person name="Rasmussen M.D."/>
            <person name="Reed L.K."/>
            <person name="Reenan R."/>
            <person name="Reily A."/>
            <person name="Remington K.A."/>
            <person name="Rieger T.T."/>
            <person name="Ritchie M.G."/>
            <person name="Robin C."/>
            <person name="Rogers Y.H."/>
            <person name="Rohde C."/>
            <person name="Rozas J."/>
            <person name="Rubenfield M.J."/>
            <person name="Ruiz A."/>
            <person name="Russo S."/>
            <person name="Salzberg S.L."/>
            <person name="Sanchez-Gracia A."/>
            <person name="Saranga D.J."/>
            <person name="Sato H."/>
            <person name="Schaeffer S.W."/>
            <person name="Schatz M.C."/>
            <person name="Schlenke T."/>
            <person name="Schwartz R."/>
            <person name="Segarra C."/>
            <person name="Singh R.S."/>
            <person name="Sirot L."/>
            <person name="Sirota M."/>
            <person name="Sisneros N.B."/>
            <person name="Smith C.D."/>
            <person name="Smith T.F."/>
            <person name="Spieth J."/>
            <person name="Stage D.E."/>
            <person name="Stark A."/>
            <person name="Stephan W."/>
            <person name="Strausberg R.L."/>
            <person name="Strempel S."/>
            <person name="Sturgill D."/>
            <person name="Sutton G."/>
            <person name="Sutton G.G."/>
            <person name="Tao W."/>
            <person name="Teichmann S."/>
            <person name="Tobari Y.N."/>
            <person name="Tomimura Y."/>
            <person name="Tsolas J.M."/>
            <person name="Valente V.L."/>
            <person name="Venter E."/>
            <person name="Venter J.C."/>
            <person name="Vicario S."/>
            <person name="Vieira F.G."/>
            <person name="Vilella A.J."/>
            <person name="Villasante A."/>
            <person name="Walenz B."/>
            <person name="Wang J."/>
            <person name="Wasserman M."/>
            <person name="Watts T."/>
            <person name="Wilson D."/>
            <person name="Wilson R.K."/>
            <person name="Wing R.A."/>
            <person name="Wolfner M.F."/>
            <person name="Wong A."/>
            <person name="Wong G.K."/>
            <person name="Wu C.I."/>
            <person name="Wu G."/>
            <person name="Yamamoto D."/>
            <person name="Yang H.P."/>
            <person name="Yang S.P."/>
            <person name="Yorke J.A."/>
            <person name="Yoshida K."/>
            <person name="Zdobnov E."/>
            <person name="Zhang P."/>
            <person name="Zhang Y."/>
            <person name="Zimin A.V."/>
            <person name="Baldwin J."/>
            <person name="Abdouelleil A."/>
            <person name="Abdulkadir J."/>
            <person name="Abebe A."/>
            <person name="Abera B."/>
            <person name="Abreu J."/>
            <person name="Acer S.C."/>
            <person name="Aftuck L."/>
            <person name="Alexander A."/>
            <person name="An P."/>
            <person name="Anderson E."/>
            <person name="Anderson S."/>
            <person name="Arachi H."/>
            <person name="Azer M."/>
            <person name="Bachantsang P."/>
            <person name="Barry A."/>
            <person name="Bayul T."/>
            <person name="Berlin A."/>
            <person name="Bessette D."/>
            <person name="Bloom T."/>
            <person name="Blye J."/>
            <person name="Boguslavskiy L."/>
            <person name="Bonnet C."/>
            <person name="Boukhgalter B."/>
            <person name="Bourzgui I."/>
            <person name="Brown A."/>
            <person name="Cahill P."/>
            <person name="Channer S."/>
            <person name="Cheshatsang Y."/>
            <person name="Chuda L."/>
            <person name="Citroen M."/>
            <person name="Collymore A."/>
            <person name="Cooke P."/>
            <person name="Costello M."/>
            <person name="D'Aco K."/>
            <person name="Daza R."/>
            <person name="De Haan G."/>
            <person name="DeGray S."/>
            <person name="DeMaso C."/>
            <person name="Dhargay N."/>
            <person name="Dooley K."/>
            <person name="Dooley E."/>
            <person name="Doricent M."/>
            <person name="Dorje P."/>
            <person name="Dorjee K."/>
            <person name="Dupes A."/>
            <person name="Elong R."/>
            <person name="Falk J."/>
            <person name="Farina A."/>
            <person name="Faro S."/>
            <person name="Ferguson D."/>
            <person name="Fisher S."/>
            <person name="Foley C.D."/>
            <person name="Franke A."/>
            <person name="Friedrich D."/>
            <person name="Gadbois L."/>
            <person name="Gearin G."/>
            <person name="Gearin C.R."/>
            <person name="Giannoukos G."/>
            <person name="Goode T."/>
            <person name="Graham J."/>
            <person name="Grandbois E."/>
            <person name="Grewal S."/>
            <person name="Gyaltsen K."/>
            <person name="Hafez N."/>
            <person name="Hagos B."/>
            <person name="Hall J."/>
            <person name="Henson C."/>
            <person name="Hollinger A."/>
            <person name="Honan T."/>
            <person name="Huard M.D."/>
            <person name="Hughes L."/>
            <person name="Hurhula B."/>
            <person name="Husby M.E."/>
            <person name="Kamat A."/>
            <person name="Kanga B."/>
            <person name="Kashin S."/>
            <person name="Khazanovich D."/>
            <person name="Kisner P."/>
            <person name="Lance K."/>
            <person name="Lara M."/>
            <person name="Lee W."/>
            <person name="Lennon N."/>
            <person name="Letendre F."/>
            <person name="LeVine R."/>
            <person name="Lipovsky A."/>
            <person name="Liu X."/>
            <person name="Liu J."/>
            <person name="Liu S."/>
            <person name="Lokyitsang T."/>
            <person name="Lokyitsang Y."/>
            <person name="Lubonja R."/>
            <person name="Lui A."/>
            <person name="MacDonald P."/>
            <person name="Magnisalis V."/>
            <person name="Maru K."/>
            <person name="Matthews C."/>
            <person name="McCusker W."/>
            <person name="McDonough S."/>
            <person name="Mehta T."/>
            <person name="Meldrim J."/>
            <person name="Meneus L."/>
            <person name="Mihai O."/>
            <person name="Mihalev A."/>
            <person name="Mihova T."/>
            <person name="Mittelman R."/>
            <person name="Mlenga V."/>
            <person name="Montmayeur A."/>
            <person name="Mulrain L."/>
            <person name="Navidi A."/>
            <person name="Naylor J."/>
            <person name="Negash T."/>
            <person name="Nguyen T."/>
            <person name="Nguyen N."/>
            <person name="Nicol R."/>
            <person name="Norbu C."/>
            <person name="Norbu N."/>
            <person name="Novod N."/>
            <person name="O'Neill B."/>
            <person name="Osman S."/>
            <person name="Markiewicz E."/>
            <person name="Oyono O.L."/>
            <person name="Patti C."/>
            <person name="Phunkhang P."/>
            <person name="Pierre F."/>
            <person name="Priest M."/>
            <person name="Raghuraman S."/>
            <person name="Rege F."/>
            <person name="Reyes R."/>
            <person name="Rise C."/>
            <person name="Rogov P."/>
            <person name="Ross K."/>
            <person name="Ryan E."/>
            <person name="Settipalli S."/>
            <person name="Shea T."/>
            <person name="Sherpa N."/>
            <person name="Shi L."/>
            <person name="Shih D."/>
            <person name="Sparrow T."/>
            <person name="Spaulding J."/>
            <person name="Stalker J."/>
            <person name="Stange-Thomann N."/>
            <person name="Stavropoulos S."/>
            <person name="Stone C."/>
            <person name="Strader C."/>
            <person name="Tesfaye S."/>
            <person name="Thomson T."/>
            <person name="Thoulutsang Y."/>
            <person name="Thoulutsang D."/>
            <person name="Topham K."/>
            <person name="Topping I."/>
            <person name="Tsamla T."/>
            <person name="Vassiliev H."/>
            <person name="Vo A."/>
            <person name="Wangchuk T."/>
            <person name="Wangdi T."/>
            <person name="Weiand M."/>
            <person name="Wilkinson J."/>
            <person name="Wilson A."/>
            <person name="Yadav S."/>
            <person name="Young G."/>
            <person name="Yu Q."/>
            <person name="Zembek L."/>
            <person name="Zhong D."/>
            <person name="Zimmer A."/>
            <person name="Zwirko Z."/>
            <person name="Jaffe D.B."/>
            <person name="Alvarez P."/>
            <person name="Brockman W."/>
            <person name="Butler J."/>
            <person name="Chin C."/>
            <person name="Gnerre S."/>
            <person name="Grabherr M."/>
            <person name="Kleber M."/>
            <person name="Mauceli E."/>
            <person name="MacCallum I."/>
        </authorList>
    </citation>
    <scope>NUCLEOTIDE SEQUENCE [LARGE SCALE GENOMIC DNA]</scope>
    <source>
        <strain evidence="7">Tucson 15287-2541.00</strain>
    </source>
</reference>
<proteinExistence type="predicted"/>
<evidence type="ECO:0000259" key="5">
    <source>
        <dbReference type="Pfam" id="PF20053"/>
    </source>
</evidence>
<dbReference type="InterPro" id="IPR026209">
    <property type="entry name" value="Wolframin_fam"/>
</dbReference>
<dbReference type="GO" id="GO:0010629">
    <property type="term" value="P:negative regulation of gene expression"/>
    <property type="evidence" value="ECO:0007669"/>
    <property type="project" value="EnsemblMetazoa"/>
</dbReference>
<dbReference type="Gene3D" id="1.25.40.10">
    <property type="entry name" value="Tetratricopeptide repeat domain"/>
    <property type="match status" value="1"/>
</dbReference>
<feature type="transmembrane region" description="Helical" evidence="2">
    <location>
        <begin position="383"/>
        <end position="400"/>
    </location>
</feature>
<dbReference type="InterPro" id="IPR045461">
    <property type="entry name" value="Wolframin_OB_fold"/>
</dbReference>
<feature type="domain" description="Wolframin OB-fold" evidence="3">
    <location>
        <begin position="743"/>
        <end position="875"/>
    </location>
</feature>
<dbReference type="InterPro" id="IPR045400">
    <property type="entry name" value="Wolframin_Cys-rich"/>
</dbReference>
<feature type="transmembrane region" description="Helical" evidence="2">
    <location>
        <begin position="515"/>
        <end position="541"/>
    </location>
</feature>
<evidence type="ECO:0000313" key="7">
    <source>
        <dbReference type="Proteomes" id="UP000001070"/>
    </source>
</evidence>
<dbReference type="KEGG" id="dgr:6567500"/>
<dbReference type="STRING" id="7222.B4JRZ8"/>
<sequence>MATWTQNAPTGVSKRRRWNLEDRASLNKLKEHIAEEGCPQVQYDLGKKLLENAIEPNVANESQKAVHWLVSAAQQGHEEAQRLLRKCYNAGNGITAENADEVRSCLAMTPGERAARKAARELFACLSNGNEHITPKQLERKMRRIYNLQRKRRRRGAGAADAAYSSSNTDEESSECEREALEDAATIGRANVERRRFITEAHLVSAASNYSAGRMPQVNETLTLSVPHPQSLDHVPCFYRLIFHPLVFFTLLYHRLINLVVALPAMLPLSVRCSLLVLLSWWSTIEDSERHMLPIIGYYLSLSVMLWATCRMLKTKQQFVDFRIWSGLFLRYGDHNIEAEISEQRFLRNNMKPYLYYFCAFICNLIVYPLVTDAWLPHSELTIISGACTFISLGVFMYSSSQLLPDWLIVVSFAVNVLAKYPYELDEVVSTHWRFLDLRVPTFSSFVIGNGIEFCLNCRTALYLLIPILLVLVAKRSSWHGVYTYLIPHCVTLSWLQVCIVTSQSATVFGAMRAALGLAGIVLFLPLFGIVALLVPVFVAIDSIGLTSEHLRWGTTAIVCALVVLLSCVMAVNRATQKYITMLQLLIGLTTACLLVFPYMTSSFKDTPRFNAMPTVLSSPTVGMHSMPDALQWERFYELCAHPVQEQPNKIKAQLRCSHLNGMYVSWEGRVKHVQIARVSNMLEDIVANYLPTWLGKLLRCVHGENIAQRFKCDPQQETHCVEWQRVIKTLSAQMGQCTLQRWNRYEYELLVQVAATGSLLGRSVASDVVLRAHHDFGNFTQLLHRGDRVLFYGTLHNSRQLANNVREHYVLGSSAPPQVELKTIECVDCKSPDLGTVSIHRTVLTSPVDARMQDLMRGIKYLLNALLSPLITFK</sequence>
<dbReference type="PRINTS" id="PR02060">
    <property type="entry name" value="WOLFFAMILY"/>
</dbReference>
<dbReference type="Pfam" id="PF19914">
    <property type="entry name" value="WEF-hand"/>
    <property type="match status" value="1"/>
</dbReference>
<evidence type="ECO:0000256" key="1">
    <source>
        <dbReference type="SAM" id="MobiDB-lite"/>
    </source>
</evidence>
<dbReference type="HOGENOM" id="CLU_014606_0_0_1"/>
<evidence type="ECO:0000259" key="4">
    <source>
        <dbReference type="Pfam" id="PF19914"/>
    </source>
</evidence>
<keyword evidence="2" id="KW-0472">Membrane</keyword>
<dbReference type="FunCoup" id="B4JRZ8">
    <property type="interactions" value="430"/>
</dbReference>
<dbReference type="GO" id="GO:0030968">
    <property type="term" value="P:endoplasmic reticulum unfolded protein response"/>
    <property type="evidence" value="ECO:0007669"/>
    <property type="project" value="TreeGrafter"/>
</dbReference>
<dbReference type="Pfam" id="PF20023">
    <property type="entry name" value="WSLR"/>
    <property type="match status" value="1"/>
</dbReference>
<dbReference type="GO" id="GO:0008344">
    <property type="term" value="P:adult locomotory behavior"/>
    <property type="evidence" value="ECO:0007669"/>
    <property type="project" value="EnsemblMetazoa"/>
</dbReference>
<feature type="domain" description="Wolframin EF-hand" evidence="4">
    <location>
        <begin position="115"/>
        <end position="211"/>
    </location>
</feature>
<dbReference type="PANTHER" id="PTHR13098:SF3">
    <property type="entry name" value="WOLFRAMIN"/>
    <property type="match status" value="1"/>
</dbReference>
<dbReference type="eggNOG" id="ENOG502QSC1">
    <property type="taxonomic scope" value="Eukaryota"/>
</dbReference>
<name>B4JRZ8_DROGR</name>
<feature type="transmembrane region" description="Helical" evidence="2">
    <location>
        <begin position="482"/>
        <end position="503"/>
    </location>
</feature>
<dbReference type="InterPro" id="IPR045458">
    <property type="entry name" value="Wolframin_Sel1-like_rpt"/>
</dbReference>
<dbReference type="InParanoid" id="B4JRZ8"/>
<dbReference type="Pfam" id="PF20053">
    <property type="entry name" value="WC-rich"/>
    <property type="match status" value="1"/>
</dbReference>
<dbReference type="SMR" id="B4JRZ8"/>
<gene>
    <name evidence="6" type="primary">Dgri\GH21769</name>
    <name evidence="6" type="ORF">Dgri_GH21769</name>
</gene>
<keyword evidence="2" id="KW-0812">Transmembrane</keyword>
<dbReference type="PANTHER" id="PTHR13098">
    <property type="entry name" value="WOLFRAMIN"/>
    <property type="match status" value="1"/>
</dbReference>
<evidence type="ECO:0000313" key="6">
    <source>
        <dbReference type="EMBL" id="EDV94538.1"/>
    </source>
</evidence>
<protein>
    <submittedName>
        <fullName evidence="6">GH21769</fullName>
    </submittedName>
</protein>
<dbReference type="InterPro" id="IPR011990">
    <property type="entry name" value="TPR-like_helical_dom_sf"/>
</dbReference>
<dbReference type="Pfam" id="PF19913">
    <property type="entry name" value="WCOB"/>
    <property type="match status" value="1"/>
</dbReference>